<dbReference type="AlphaFoldDB" id="A0A3G2JS22"/>
<dbReference type="Gene3D" id="3.40.30.10">
    <property type="entry name" value="Glutaredoxin"/>
    <property type="match status" value="1"/>
</dbReference>
<evidence type="ECO:0000313" key="3">
    <source>
        <dbReference type="EMBL" id="AYN44470.1"/>
    </source>
</evidence>
<proteinExistence type="evidence at transcript level"/>
<dbReference type="InterPro" id="IPR040079">
    <property type="entry name" value="Glutathione_S-Trfase"/>
</dbReference>
<organism evidence="3">
    <name type="scientific">Brachionus calyciflorus</name>
    <dbReference type="NCBI Taxonomy" id="104777"/>
    <lineage>
        <taxon>Eukaryota</taxon>
        <taxon>Metazoa</taxon>
        <taxon>Spiralia</taxon>
        <taxon>Gnathifera</taxon>
        <taxon>Rotifera</taxon>
        <taxon>Eurotatoria</taxon>
        <taxon>Monogononta</taxon>
        <taxon>Pseudotrocha</taxon>
        <taxon>Ploima</taxon>
        <taxon>Brachionidae</taxon>
        <taxon>Brachionus</taxon>
    </lineage>
</organism>
<dbReference type="InterPro" id="IPR004045">
    <property type="entry name" value="Glutathione_S-Trfase_N"/>
</dbReference>
<dbReference type="PROSITE" id="PS50405">
    <property type="entry name" value="GST_CTER"/>
    <property type="match status" value="1"/>
</dbReference>
<dbReference type="Pfam" id="PF14497">
    <property type="entry name" value="GST_C_3"/>
    <property type="match status" value="1"/>
</dbReference>
<feature type="domain" description="GST C-terminal" evidence="2">
    <location>
        <begin position="83"/>
        <end position="206"/>
    </location>
</feature>
<dbReference type="InterPro" id="IPR004046">
    <property type="entry name" value="GST_C"/>
</dbReference>
<accession>A0A3G2JS22</accession>
<dbReference type="PANTHER" id="PTHR11571:SF230">
    <property type="entry name" value="GLUTATHIONE TRANSFERASE"/>
    <property type="match status" value="1"/>
</dbReference>
<dbReference type="PANTHER" id="PTHR11571">
    <property type="entry name" value="GLUTATHIONE S-TRANSFERASE"/>
    <property type="match status" value="1"/>
</dbReference>
<feature type="domain" description="GST N-terminal" evidence="1">
    <location>
        <begin position="1"/>
        <end position="81"/>
    </location>
</feature>
<dbReference type="SUPFAM" id="SSF47616">
    <property type="entry name" value="GST C-terminal domain-like"/>
    <property type="match status" value="1"/>
</dbReference>
<dbReference type="InterPro" id="IPR036249">
    <property type="entry name" value="Thioredoxin-like_sf"/>
</dbReference>
<sequence length="217" mass="24424">MSATLHYFDGRGRAEIVRLTMAAAKVPFTQVDIREKQQFEALKADGKLVFGQLPLVEYEGNNLVQSCSIVRYFAAKGNLLGSNEQEKSKIDILFEGTRDFNSIFISYGFAGFKEVLDDAKKTALPRYLPIFNSVLLRNGSNGHLVGSKLSLADIGLLEVILTIEELLGEDELKPYPEVQNFLKVMKSNDAIANYLRSDLRRKKNDEKYVAEVKRVLI</sequence>
<evidence type="ECO:0000259" key="2">
    <source>
        <dbReference type="PROSITE" id="PS50405"/>
    </source>
</evidence>
<protein>
    <submittedName>
        <fullName evidence="3">Glutathione S-transferase A1/2-1</fullName>
    </submittedName>
</protein>
<dbReference type="GO" id="GO:0004364">
    <property type="term" value="F:glutathione transferase activity"/>
    <property type="evidence" value="ECO:0007669"/>
    <property type="project" value="TreeGrafter"/>
</dbReference>
<dbReference type="SFLD" id="SFLDS00019">
    <property type="entry name" value="Glutathione_Transferase_(cytos"/>
    <property type="match status" value="1"/>
</dbReference>
<dbReference type="SFLD" id="SFLDG01205">
    <property type="entry name" value="AMPS.1"/>
    <property type="match status" value="1"/>
</dbReference>
<dbReference type="GO" id="GO:0006749">
    <property type="term" value="P:glutathione metabolic process"/>
    <property type="evidence" value="ECO:0007669"/>
    <property type="project" value="TreeGrafter"/>
</dbReference>
<evidence type="ECO:0000259" key="1">
    <source>
        <dbReference type="PROSITE" id="PS50404"/>
    </source>
</evidence>
<dbReference type="SFLD" id="SFLDG00363">
    <property type="entry name" value="AMPS_(cytGST):_Alpha-__Mu-__Pi"/>
    <property type="match status" value="1"/>
</dbReference>
<keyword evidence="3" id="KW-0808">Transferase</keyword>
<dbReference type="InterPro" id="IPR050213">
    <property type="entry name" value="GST_superfamily"/>
</dbReference>
<name>A0A3G2JS22_9BILA</name>
<reference evidence="3" key="1">
    <citation type="journal article" date="2018" name="Comp. Biochem. Physiol. Part D Genomics Proteomics">
        <title>Genome-wide identification of the entire 90 glutathione S-transferase (GST) subfamily genes in four rotifer Brachionus species and transcriptional modulation in response to endocrine disrupting chemicals.</title>
        <authorList>
            <person name="Park J.C."/>
            <person name="Kim D.H."/>
            <person name="Lee M.C."/>
            <person name="Han J."/>
            <person name="Kim H.J."/>
            <person name="Hagiwara A."/>
            <person name="Hwang U.K."/>
            <person name="Park H.G."/>
            <person name="Lee J.S."/>
        </authorList>
    </citation>
    <scope>NUCLEOTIDE SEQUENCE</scope>
</reference>
<dbReference type="Pfam" id="PF02798">
    <property type="entry name" value="GST_N"/>
    <property type="match status" value="1"/>
</dbReference>
<dbReference type="PROSITE" id="PS50404">
    <property type="entry name" value="GST_NTER"/>
    <property type="match status" value="1"/>
</dbReference>
<dbReference type="Gene3D" id="1.20.1050.10">
    <property type="match status" value="1"/>
</dbReference>
<dbReference type="InterPro" id="IPR010987">
    <property type="entry name" value="Glutathione-S-Trfase_C-like"/>
</dbReference>
<reference evidence="3" key="2">
    <citation type="submission" date="2018-04" db="EMBL/GenBank/DDBJ databases">
        <authorList>
            <person name="Lee J.-S."/>
        </authorList>
    </citation>
    <scope>NUCLEOTIDE SEQUENCE</scope>
</reference>
<dbReference type="SUPFAM" id="SSF52833">
    <property type="entry name" value="Thioredoxin-like"/>
    <property type="match status" value="1"/>
</dbReference>
<dbReference type="InterPro" id="IPR036282">
    <property type="entry name" value="Glutathione-S-Trfase_C_sf"/>
</dbReference>
<dbReference type="EMBL" id="MH189302">
    <property type="protein sequence ID" value="AYN44470.1"/>
    <property type="molecule type" value="mRNA"/>
</dbReference>